<reference evidence="7 8" key="1">
    <citation type="submission" date="2024-06" db="EMBL/GenBank/DDBJ databases">
        <authorList>
            <person name="Pan Q."/>
            <person name="Wen M."/>
            <person name="Jouanno E."/>
            <person name="Zahm M."/>
            <person name="Klopp C."/>
            <person name="Cabau C."/>
            <person name="Louis A."/>
            <person name="Berthelot C."/>
            <person name="Parey E."/>
            <person name="Roest Crollius H."/>
            <person name="Montfort J."/>
            <person name="Robinson-Rechavi M."/>
            <person name="Bouchez O."/>
            <person name="Lampietro C."/>
            <person name="Lopez Roques C."/>
            <person name="Donnadieu C."/>
            <person name="Postlethwait J."/>
            <person name="Bobe J."/>
            <person name="Verreycken H."/>
            <person name="Guiguen Y."/>
        </authorList>
    </citation>
    <scope>NUCLEOTIDE SEQUENCE [LARGE SCALE GENOMIC DNA]</scope>
    <source>
        <strain evidence="7">Up_M1</strain>
        <tissue evidence="7">Testis</tissue>
    </source>
</reference>
<evidence type="ECO:0000313" key="8">
    <source>
        <dbReference type="Proteomes" id="UP001557470"/>
    </source>
</evidence>
<evidence type="ECO:0000256" key="3">
    <source>
        <dbReference type="ARBA" id="ARBA00022692"/>
    </source>
</evidence>
<comment type="similarity">
    <text evidence="2">Belongs to the MS4A family.</text>
</comment>
<dbReference type="AlphaFoldDB" id="A0ABD0XQL9"/>
<accession>A0ABD0XQL9</accession>
<dbReference type="InterPro" id="IPR030417">
    <property type="entry name" value="MS4A"/>
</dbReference>
<evidence type="ECO:0000256" key="6">
    <source>
        <dbReference type="SAM" id="Phobius"/>
    </source>
</evidence>
<keyword evidence="4 6" id="KW-1133">Transmembrane helix</keyword>
<comment type="subcellular location">
    <subcellularLocation>
        <location evidence="1">Membrane</location>
        <topology evidence="1">Multi-pass membrane protein</topology>
    </subcellularLocation>
</comment>
<sequence>MQPRKGLETLVTLRSFPELTVCLRNKGCSRLKKHIVYSILFSARMAVSVRRDLSVNVSADINTDKLADKQQALLESIRKGEPKAFGVSQVMLGVLVLSFSFPLLYTEFTQVIIFGVPWWSSLSFIAAGVIAIVLEKHTSLKLLSVCLVMTVVAISVSILALIFYFIDLHKNPETPCNTPEEGSHYDFYPCDNQHYSTMISYGVKSSLLFFTLVQATISSSLFYFLFKERRGYGQYTSLDQKVPETPTTLTYPDFE</sequence>
<protein>
    <submittedName>
        <fullName evidence="7">Uncharacterized protein</fullName>
    </submittedName>
</protein>
<keyword evidence="8" id="KW-1185">Reference proteome</keyword>
<feature type="transmembrane region" description="Helical" evidence="6">
    <location>
        <begin position="111"/>
        <end position="134"/>
    </location>
</feature>
<gene>
    <name evidence="7" type="ORF">UPYG_G00043420</name>
</gene>
<name>A0ABD0XQL9_UMBPY</name>
<dbReference type="EMBL" id="JAGEUA010000001">
    <property type="protein sequence ID" value="KAL1023605.1"/>
    <property type="molecule type" value="Genomic_DNA"/>
</dbReference>
<evidence type="ECO:0000256" key="5">
    <source>
        <dbReference type="ARBA" id="ARBA00023136"/>
    </source>
</evidence>
<dbReference type="PANTHER" id="PTHR23320">
    <property type="entry name" value="MEMBRANE-SPANNING 4-DOMAINS SUBFAMILY A MS4A -RELATED"/>
    <property type="match status" value="1"/>
</dbReference>
<evidence type="ECO:0000313" key="7">
    <source>
        <dbReference type="EMBL" id="KAL1023605.1"/>
    </source>
</evidence>
<keyword evidence="5 6" id="KW-0472">Membrane</keyword>
<comment type="caution">
    <text evidence="7">The sequence shown here is derived from an EMBL/GenBank/DDBJ whole genome shotgun (WGS) entry which is preliminary data.</text>
</comment>
<evidence type="ECO:0000256" key="4">
    <source>
        <dbReference type="ARBA" id="ARBA00022989"/>
    </source>
</evidence>
<proteinExistence type="inferred from homology"/>
<evidence type="ECO:0000256" key="1">
    <source>
        <dbReference type="ARBA" id="ARBA00004141"/>
    </source>
</evidence>
<feature type="transmembrane region" description="Helical" evidence="6">
    <location>
        <begin position="207"/>
        <end position="226"/>
    </location>
</feature>
<dbReference type="InterPro" id="IPR007237">
    <property type="entry name" value="CD20-like"/>
</dbReference>
<organism evidence="7 8">
    <name type="scientific">Umbra pygmaea</name>
    <name type="common">Eastern mudminnow</name>
    <dbReference type="NCBI Taxonomy" id="75934"/>
    <lineage>
        <taxon>Eukaryota</taxon>
        <taxon>Metazoa</taxon>
        <taxon>Chordata</taxon>
        <taxon>Craniata</taxon>
        <taxon>Vertebrata</taxon>
        <taxon>Euteleostomi</taxon>
        <taxon>Actinopterygii</taxon>
        <taxon>Neopterygii</taxon>
        <taxon>Teleostei</taxon>
        <taxon>Protacanthopterygii</taxon>
        <taxon>Esociformes</taxon>
        <taxon>Umbridae</taxon>
        <taxon>Umbra</taxon>
    </lineage>
</organism>
<evidence type="ECO:0000256" key="2">
    <source>
        <dbReference type="ARBA" id="ARBA00009565"/>
    </source>
</evidence>
<dbReference type="Pfam" id="PF04103">
    <property type="entry name" value="CD20"/>
    <property type="match status" value="1"/>
</dbReference>
<dbReference type="Proteomes" id="UP001557470">
    <property type="component" value="Unassembled WGS sequence"/>
</dbReference>
<feature type="transmembrane region" description="Helical" evidence="6">
    <location>
        <begin position="146"/>
        <end position="166"/>
    </location>
</feature>
<dbReference type="GO" id="GO:0016020">
    <property type="term" value="C:membrane"/>
    <property type="evidence" value="ECO:0007669"/>
    <property type="project" value="UniProtKB-SubCell"/>
</dbReference>
<feature type="transmembrane region" description="Helical" evidence="6">
    <location>
        <begin position="84"/>
        <end position="105"/>
    </location>
</feature>
<dbReference type="PANTHER" id="PTHR23320:SF129">
    <property type="entry name" value="MEMBRANE-SPANNING 4-DOMAINS SUBFAMILY A MEMBER 15"/>
    <property type="match status" value="1"/>
</dbReference>
<keyword evidence="3 6" id="KW-0812">Transmembrane</keyword>